<dbReference type="Proteomes" id="UP001178508">
    <property type="component" value="Chromosome 20"/>
</dbReference>
<keyword evidence="2 3" id="KW-0694">RNA-binding</keyword>
<dbReference type="Pfam" id="PF26088">
    <property type="entry name" value="RRM_LARP4"/>
    <property type="match status" value="1"/>
</dbReference>
<gene>
    <name evidence="7" type="ORF">XNOV1_A030963</name>
</gene>
<sequence>MLTGSLKKETEEKGQQRHRKKSSETEPDLNAAAAGGGQRSLPVSVVTIDSSSTRPIELPISLCHMTSYQNQLCPADLQVQLTLGEQGPGYYYYYYYQAPVAAPSLNPDAEAWTTHNFDLDVSAPPYLQAQQPWLALPNDLITQEGYMPEFQLENAVLAEGVAEADPSTFEYQTLTAEAPTVNGELTRPAVKDEIKQELRMVLESCFTREHLGSDMYLISQMDNDKYVSIATLASLDKIKSLSTDLDLISEILKTLPLVQLAPCGQKVRPCQSRCVLILREIPRNTPKEEVEALFAGENLPKFLSCEFTNNDHLYITFKSEADAQQAYKFLREEVREFKGKPIMVRVKTKAMPATTFAPKNGFRPPQLENQHGSYYPSNFQQTSPAQMPTQQLFDFPTEGWVPAVAGYQECAEPAPLMGSFMNEIPAASIFKHHRPRRGSKWSNSGDRWHASNQSNQNGSSNSTDQAPAERAFSPTKRGRGRSRGNTPRHQSGGWRSEPPKQIVSAPSDQGRRGNSNQRRRENARSRDMSAANDHASNQSLSRQPSPPLELGLTSFPPLPPANSAIATVPAANDSAKSPAKSSSECPSVSAESGGPQTAAQQNVKECAETTTEAKPAQPAQEAVTDPKKPSYAQICQRSPTSEPAQPTDPVPAEAEQPLTYPGQTPVCPQ</sequence>
<feature type="region of interest" description="Disordered" evidence="4">
    <location>
        <begin position="431"/>
        <end position="669"/>
    </location>
</feature>
<feature type="compositionally biased region" description="Low complexity" evidence="4">
    <location>
        <begin position="451"/>
        <end position="462"/>
    </location>
</feature>
<dbReference type="InterPro" id="IPR000504">
    <property type="entry name" value="RRM_dom"/>
</dbReference>
<dbReference type="GO" id="GO:0005829">
    <property type="term" value="C:cytosol"/>
    <property type="evidence" value="ECO:0007669"/>
    <property type="project" value="TreeGrafter"/>
</dbReference>
<feature type="compositionally biased region" description="Low complexity" evidence="4">
    <location>
        <begin position="570"/>
        <end position="592"/>
    </location>
</feature>
<protein>
    <submittedName>
        <fullName evidence="7">La-related protein 4B isoform X3</fullName>
    </submittedName>
</protein>
<dbReference type="PANTHER" id="PTHR22792">
    <property type="entry name" value="LUPUS LA PROTEIN-RELATED"/>
    <property type="match status" value="1"/>
</dbReference>
<accession>A0AAV1HBV1</accession>
<dbReference type="InterPro" id="IPR036388">
    <property type="entry name" value="WH-like_DNA-bd_sf"/>
</dbReference>
<dbReference type="InterPro" id="IPR036390">
    <property type="entry name" value="WH_DNA-bd_sf"/>
</dbReference>
<feature type="compositionally biased region" description="Polar residues" evidence="4">
    <location>
        <begin position="594"/>
        <end position="612"/>
    </location>
</feature>
<dbReference type="Gene3D" id="3.30.70.330">
    <property type="match status" value="1"/>
</dbReference>
<dbReference type="EMBL" id="OY660883">
    <property type="protein sequence ID" value="CAJ1081722.1"/>
    <property type="molecule type" value="Genomic_DNA"/>
</dbReference>
<dbReference type="GO" id="GO:0045727">
    <property type="term" value="P:positive regulation of translation"/>
    <property type="evidence" value="ECO:0007669"/>
    <property type="project" value="TreeGrafter"/>
</dbReference>
<keyword evidence="8" id="KW-1185">Reference proteome</keyword>
<dbReference type="GO" id="GO:0003730">
    <property type="term" value="F:mRNA 3'-UTR binding"/>
    <property type="evidence" value="ECO:0007669"/>
    <property type="project" value="TreeGrafter"/>
</dbReference>
<evidence type="ECO:0000256" key="4">
    <source>
        <dbReference type="SAM" id="MobiDB-lite"/>
    </source>
</evidence>
<dbReference type="AlphaFoldDB" id="A0AAV1HBV1"/>
<reference evidence="7" key="1">
    <citation type="submission" date="2023-08" db="EMBL/GenBank/DDBJ databases">
        <authorList>
            <person name="Alioto T."/>
            <person name="Alioto T."/>
            <person name="Gomez Garrido J."/>
        </authorList>
    </citation>
    <scope>NUCLEOTIDE SEQUENCE</scope>
</reference>
<feature type="compositionally biased region" description="Basic and acidic residues" evidence="4">
    <location>
        <begin position="518"/>
        <end position="527"/>
    </location>
</feature>
<dbReference type="InterPro" id="IPR035979">
    <property type="entry name" value="RBD_domain_sf"/>
</dbReference>
<dbReference type="InterPro" id="IPR058699">
    <property type="entry name" value="RRM_LARP4/4B"/>
</dbReference>
<dbReference type="SMART" id="SM00715">
    <property type="entry name" value="LA"/>
    <property type="match status" value="1"/>
</dbReference>
<feature type="compositionally biased region" description="Polar residues" evidence="4">
    <location>
        <begin position="534"/>
        <end position="543"/>
    </location>
</feature>
<evidence type="ECO:0000256" key="1">
    <source>
        <dbReference type="ARBA" id="ARBA00022553"/>
    </source>
</evidence>
<dbReference type="Pfam" id="PF05383">
    <property type="entry name" value="La"/>
    <property type="match status" value="1"/>
</dbReference>
<dbReference type="InterPro" id="IPR045180">
    <property type="entry name" value="La_dom_prot"/>
</dbReference>
<evidence type="ECO:0000256" key="2">
    <source>
        <dbReference type="ARBA" id="ARBA00022884"/>
    </source>
</evidence>
<evidence type="ECO:0000313" key="7">
    <source>
        <dbReference type="EMBL" id="CAJ1081722.1"/>
    </source>
</evidence>
<evidence type="ECO:0000313" key="8">
    <source>
        <dbReference type="Proteomes" id="UP001178508"/>
    </source>
</evidence>
<keyword evidence="1" id="KW-0597">Phosphoprotein</keyword>
<evidence type="ECO:0000256" key="3">
    <source>
        <dbReference type="PROSITE-ProRule" id="PRU00332"/>
    </source>
</evidence>
<dbReference type="SUPFAM" id="SSF54928">
    <property type="entry name" value="RNA-binding domain, RBD"/>
    <property type="match status" value="1"/>
</dbReference>
<name>A0AAV1HBV1_XYRNO</name>
<dbReference type="InterPro" id="IPR006630">
    <property type="entry name" value="La_HTH"/>
</dbReference>
<dbReference type="SUPFAM" id="SSF46785">
    <property type="entry name" value="Winged helix' DNA-binding domain"/>
    <property type="match status" value="1"/>
</dbReference>
<evidence type="ECO:0000259" key="5">
    <source>
        <dbReference type="PROSITE" id="PS50102"/>
    </source>
</evidence>
<evidence type="ECO:0000259" key="6">
    <source>
        <dbReference type="PROSITE" id="PS50961"/>
    </source>
</evidence>
<proteinExistence type="predicted"/>
<feature type="compositionally biased region" description="Polar residues" evidence="4">
    <location>
        <begin position="633"/>
        <end position="644"/>
    </location>
</feature>
<dbReference type="InterPro" id="IPR012677">
    <property type="entry name" value="Nucleotide-bd_a/b_plait_sf"/>
</dbReference>
<organism evidence="7 8">
    <name type="scientific">Xyrichtys novacula</name>
    <name type="common">Pearly razorfish</name>
    <name type="synonym">Hemipteronotus novacula</name>
    <dbReference type="NCBI Taxonomy" id="13765"/>
    <lineage>
        <taxon>Eukaryota</taxon>
        <taxon>Metazoa</taxon>
        <taxon>Chordata</taxon>
        <taxon>Craniata</taxon>
        <taxon>Vertebrata</taxon>
        <taxon>Euteleostomi</taxon>
        <taxon>Actinopterygii</taxon>
        <taxon>Neopterygii</taxon>
        <taxon>Teleostei</taxon>
        <taxon>Neoteleostei</taxon>
        <taxon>Acanthomorphata</taxon>
        <taxon>Eupercaria</taxon>
        <taxon>Labriformes</taxon>
        <taxon>Labridae</taxon>
        <taxon>Xyrichtys</taxon>
    </lineage>
</organism>
<dbReference type="CDD" id="cd12430">
    <property type="entry name" value="RRM_LARP4_5_like"/>
    <property type="match status" value="1"/>
</dbReference>
<dbReference type="PANTHER" id="PTHR22792:SF43">
    <property type="entry name" value="LA-RELATED PROTEIN 4B"/>
    <property type="match status" value="1"/>
</dbReference>
<feature type="compositionally biased region" description="Basic and acidic residues" evidence="4">
    <location>
        <begin position="1"/>
        <end position="15"/>
    </location>
</feature>
<feature type="domain" description="RRM" evidence="5">
    <location>
        <begin position="274"/>
        <end position="349"/>
    </location>
</feature>
<dbReference type="SMART" id="SM00360">
    <property type="entry name" value="RRM"/>
    <property type="match status" value="1"/>
</dbReference>
<feature type="region of interest" description="Disordered" evidence="4">
    <location>
        <begin position="1"/>
        <end position="38"/>
    </location>
</feature>
<dbReference type="Gene3D" id="1.10.10.10">
    <property type="entry name" value="Winged helix-like DNA-binding domain superfamily/Winged helix DNA-binding domain"/>
    <property type="match status" value="1"/>
</dbReference>
<dbReference type="PROSITE" id="PS50102">
    <property type="entry name" value="RRM"/>
    <property type="match status" value="1"/>
</dbReference>
<dbReference type="PROSITE" id="PS50961">
    <property type="entry name" value="HTH_LA"/>
    <property type="match status" value="1"/>
</dbReference>
<feature type="domain" description="HTH La-type RNA-binding" evidence="6">
    <location>
        <begin position="188"/>
        <end position="277"/>
    </location>
</feature>
<dbReference type="GO" id="GO:0010494">
    <property type="term" value="C:cytoplasmic stress granule"/>
    <property type="evidence" value="ECO:0007669"/>
    <property type="project" value="TreeGrafter"/>
</dbReference>